<feature type="region of interest" description="Disordered" evidence="1">
    <location>
        <begin position="55"/>
        <end position="80"/>
    </location>
</feature>
<evidence type="ECO:0008006" key="4">
    <source>
        <dbReference type="Google" id="ProtNLM"/>
    </source>
</evidence>
<dbReference type="NCBIfam" id="TIGR01847">
    <property type="entry name" value="bacteriocin_sig"/>
    <property type="match status" value="1"/>
</dbReference>
<dbReference type="EMBL" id="CP022935">
    <property type="protein sequence ID" value="ASV34582.1"/>
    <property type="molecule type" value="Genomic_DNA"/>
</dbReference>
<geneLocation type="plasmid" evidence="2 3">
    <name>p3_M47_H.defensa</name>
</geneLocation>
<organism evidence="2 3">
    <name type="scientific">Candidatus Williamhamiltonella defendens</name>
    <dbReference type="NCBI Taxonomy" id="138072"/>
    <lineage>
        <taxon>Bacteria</taxon>
        <taxon>Pseudomonadati</taxon>
        <taxon>Pseudomonadota</taxon>
        <taxon>Gammaproteobacteria</taxon>
        <taxon>Enterobacterales</taxon>
        <taxon>Enterobacteriaceae</taxon>
        <taxon>aphid secondary symbionts</taxon>
        <taxon>Candidatus Williamhamiltonella</taxon>
    </lineage>
</organism>
<evidence type="ECO:0000313" key="3">
    <source>
        <dbReference type="Proteomes" id="UP000792865"/>
    </source>
</evidence>
<dbReference type="InterPro" id="IPR010133">
    <property type="entry name" value="Bacteriocin_signal_seq"/>
</dbReference>
<sequence length="80" mass="8746">MKYVFNIKNEESTMKELHKNELKNISGGCLSNLPLEQIIKIAIAQINAPIGHNEGNKFPGSYGRPANSTQYGTFGGDGSY</sequence>
<dbReference type="Proteomes" id="UP000792865">
    <property type="component" value="Plasmid p3_M47_H.defensa"/>
</dbReference>
<name>A0AAC9VMA5_9ENTR</name>
<reference evidence="2" key="1">
    <citation type="submission" date="2017-08" db="EMBL/GenBank/DDBJ databases">
        <title>Genome sequence of Candidatus Hamiltonella defensa from Acyrthosiphon pisum strain MI47.</title>
        <authorList>
            <person name="Patel V.A."/>
            <person name="Chevignon G."/>
            <person name="Russell J.A."/>
            <person name="Oliver K.M."/>
        </authorList>
    </citation>
    <scope>NUCLEOTIDE SEQUENCE</scope>
    <source>
        <strain evidence="2">MI47</strain>
        <plasmid evidence="2">p3_M47_H.defensa</plasmid>
    </source>
</reference>
<keyword evidence="2" id="KW-0614">Plasmid</keyword>
<accession>A0AAC9VMA5</accession>
<dbReference type="AlphaFoldDB" id="A0AAC9VMA5"/>
<evidence type="ECO:0000313" key="2">
    <source>
        <dbReference type="EMBL" id="ASV34582.1"/>
    </source>
</evidence>
<protein>
    <recommendedName>
        <fullName evidence="4">Bacteriocin</fullName>
    </recommendedName>
</protein>
<gene>
    <name evidence="2" type="ORF">CJJ18_11505</name>
</gene>
<evidence type="ECO:0000256" key="1">
    <source>
        <dbReference type="SAM" id="MobiDB-lite"/>
    </source>
</evidence>
<proteinExistence type="predicted"/>